<dbReference type="InterPro" id="IPR007848">
    <property type="entry name" value="Small_mtfrase_dom"/>
</dbReference>
<dbReference type="InterPro" id="IPR050320">
    <property type="entry name" value="N5-glutamine_MTase"/>
</dbReference>
<accession>A0A1S1V5Q2</accession>
<dbReference type="STRING" id="39480.EUAN_16810"/>
<dbReference type="InterPro" id="IPR002052">
    <property type="entry name" value="DNA_methylase_N6_adenine_CS"/>
</dbReference>
<feature type="binding site" evidence="5">
    <location>
        <position position="149"/>
    </location>
    <ligand>
        <name>S-adenosyl-L-methionine</name>
        <dbReference type="ChEBI" id="CHEBI:59789"/>
    </ligand>
</feature>
<evidence type="ECO:0000256" key="2">
    <source>
        <dbReference type="ARBA" id="ARBA00022679"/>
    </source>
</evidence>
<dbReference type="GO" id="GO:0102559">
    <property type="term" value="F:peptide chain release factor N(5)-glutamine methyltransferase activity"/>
    <property type="evidence" value="ECO:0007669"/>
    <property type="project" value="UniProtKB-EC"/>
</dbReference>
<dbReference type="GO" id="GO:0003676">
    <property type="term" value="F:nucleic acid binding"/>
    <property type="evidence" value="ECO:0007669"/>
    <property type="project" value="InterPro"/>
</dbReference>
<name>A0A1S1V5Q2_9FIRM</name>
<dbReference type="PANTHER" id="PTHR18895">
    <property type="entry name" value="HEMK METHYLTRANSFERASE"/>
    <property type="match status" value="1"/>
</dbReference>
<dbReference type="Proteomes" id="UP000180254">
    <property type="component" value="Unassembled WGS sequence"/>
</dbReference>
<feature type="binding site" evidence="5">
    <location>
        <begin position="196"/>
        <end position="199"/>
    </location>
    <ligand>
        <name>substrate</name>
    </ligand>
</feature>
<protein>
    <recommendedName>
        <fullName evidence="5">Release factor glutamine methyltransferase</fullName>
        <shortName evidence="5">RF MTase</shortName>
        <ecNumber evidence="5">2.1.1.297</ecNumber>
    </recommendedName>
    <alternativeName>
        <fullName evidence="5">N5-glutamine methyltransferase PrmC</fullName>
    </alternativeName>
    <alternativeName>
        <fullName evidence="5">Protein-(glutamine-N5) MTase PrmC</fullName>
    </alternativeName>
    <alternativeName>
        <fullName evidence="5">Protein-glutamine N-methyltransferase PrmC</fullName>
    </alternativeName>
</protein>
<gene>
    <name evidence="5 8" type="primary">prmC</name>
    <name evidence="8" type="ORF">EUAN_16810</name>
</gene>
<feature type="binding site" evidence="5">
    <location>
        <position position="196"/>
    </location>
    <ligand>
        <name>S-adenosyl-L-methionine</name>
        <dbReference type="ChEBI" id="CHEBI:59789"/>
    </ligand>
</feature>
<comment type="function">
    <text evidence="5">Methylates the class 1 translation termination release factors RF1/PrfA and RF2/PrfB on the glutamine residue of the universally conserved GGQ motif.</text>
</comment>
<dbReference type="EMBL" id="MKIE01000006">
    <property type="protein sequence ID" value="OHW61918.1"/>
    <property type="molecule type" value="Genomic_DNA"/>
</dbReference>
<keyword evidence="9" id="KW-1185">Reference proteome</keyword>
<keyword evidence="1 5" id="KW-0489">Methyltransferase</keyword>
<dbReference type="InterPro" id="IPR004556">
    <property type="entry name" value="HemK-like"/>
</dbReference>
<dbReference type="InterPro" id="IPR019874">
    <property type="entry name" value="RF_methyltr_PrmC"/>
</dbReference>
<reference evidence="8 9" key="1">
    <citation type="submission" date="2016-09" db="EMBL/GenBank/DDBJ databases">
        <title>Genome sequence of Eubacterium angustum.</title>
        <authorList>
            <person name="Poehlein A."/>
            <person name="Daniel R."/>
        </authorList>
    </citation>
    <scope>NUCLEOTIDE SEQUENCE [LARGE SCALE GENOMIC DNA]</scope>
    <source>
        <strain evidence="8 9">DSM 1989</strain>
    </source>
</reference>
<dbReference type="NCBIfam" id="TIGR00536">
    <property type="entry name" value="hemK_fam"/>
    <property type="match status" value="1"/>
</dbReference>
<dbReference type="AlphaFoldDB" id="A0A1S1V5Q2"/>
<evidence type="ECO:0000259" key="6">
    <source>
        <dbReference type="Pfam" id="PF05175"/>
    </source>
</evidence>
<dbReference type="Gene3D" id="3.40.50.150">
    <property type="entry name" value="Vaccinia Virus protein VP39"/>
    <property type="match status" value="1"/>
</dbReference>
<keyword evidence="3 5" id="KW-0949">S-adenosyl-L-methionine</keyword>
<proteinExistence type="inferred from homology"/>
<dbReference type="Pfam" id="PF05175">
    <property type="entry name" value="MTS"/>
    <property type="match status" value="1"/>
</dbReference>
<dbReference type="InterPro" id="IPR029063">
    <property type="entry name" value="SAM-dependent_MTases_sf"/>
</dbReference>
<feature type="domain" description="Methyltransferase small" evidence="6">
    <location>
        <begin position="116"/>
        <end position="204"/>
    </location>
</feature>
<evidence type="ECO:0000256" key="5">
    <source>
        <dbReference type="HAMAP-Rule" id="MF_02126"/>
    </source>
</evidence>
<dbReference type="NCBIfam" id="TIGR03534">
    <property type="entry name" value="RF_mod_PrmC"/>
    <property type="match status" value="1"/>
</dbReference>
<dbReference type="PROSITE" id="PS00092">
    <property type="entry name" value="N6_MTASE"/>
    <property type="match status" value="1"/>
</dbReference>
<comment type="catalytic activity">
    <reaction evidence="4 5">
        <text>L-glutaminyl-[peptide chain release factor] + S-adenosyl-L-methionine = N(5)-methyl-L-glutaminyl-[peptide chain release factor] + S-adenosyl-L-homocysteine + H(+)</text>
        <dbReference type="Rhea" id="RHEA:42896"/>
        <dbReference type="Rhea" id="RHEA-COMP:10271"/>
        <dbReference type="Rhea" id="RHEA-COMP:10272"/>
        <dbReference type="ChEBI" id="CHEBI:15378"/>
        <dbReference type="ChEBI" id="CHEBI:30011"/>
        <dbReference type="ChEBI" id="CHEBI:57856"/>
        <dbReference type="ChEBI" id="CHEBI:59789"/>
        <dbReference type="ChEBI" id="CHEBI:61891"/>
        <dbReference type="EC" id="2.1.1.297"/>
    </reaction>
</comment>
<dbReference type="PANTHER" id="PTHR18895:SF74">
    <property type="entry name" value="MTRF1L RELEASE FACTOR GLUTAMINE METHYLTRANSFERASE"/>
    <property type="match status" value="1"/>
</dbReference>
<evidence type="ECO:0000256" key="1">
    <source>
        <dbReference type="ARBA" id="ARBA00022603"/>
    </source>
</evidence>
<keyword evidence="2 5" id="KW-0808">Transferase</keyword>
<dbReference type="OrthoDB" id="9784805at2"/>
<evidence type="ECO:0000313" key="9">
    <source>
        <dbReference type="Proteomes" id="UP000180254"/>
    </source>
</evidence>
<comment type="similarity">
    <text evidence="5">Belongs to the protein N5-glutamine methyltransferase family. PrmC subfamily.</text>
</comment>
<feature type="domain" description="Release factor glutamine methyltransferase N-terminal" evidence="7">
    <location>
        <begin position="9"/>
        <end position="78"/>
    </location>
</feature>
<dbReference type="CDD" id="cd02440">
    <property type="entry name" value="AdoMet_MTases"/>
    <property type="match status" value="1"/>
</dbReference>
<comment type="caution">
    <text evidence="5">Lacks conserved residue(s) required for the propagation of feature annotation.</text>
</comment>
<evidence type="ECO:0000313" key="8">
    <source>
        <dbReference type="EMBL" id="OHW61918.1"/>
    </source>
</evidence>
<feature type="binding site" evidence="5">
    <location>
        <begin position="126"/>
        <end position="130"/>
    </location>
    <ligand>
        <name>S-adenosyl-L-methionine</name>
        <dbReference type="ChEBI" id="CHEBI:59789"/>
    </ligand>
</feature>
<organism evidence="8 9">
    <name type="scientific">Andreesenia angusta</name>
    <dbReference type="NCBI Taxonomy" id="39480"/>
    <lineage>
        <taxon>Bacteria</taxon>
        <taxon>Bacillati</taxon>
        <taxon>Bacillota</taxon>
        <taxon>Tissierellia</taxon>
        <taxon>Tissierellales</taxon>
        <taxon>Gottschalkiaceae</taxon>
        <taxon>Andreesenia</taxon>
    </lineage>
</organism>
<sequence length="290" mass="32668">MVAETVKIALEKALEIMGEREYTSPLLDARLLLSHVLEVDKSYLYLNLDSEIPGDRLKRFYELVEKRAKGYPLQYILGSQEFMGLEFHVEEGVLVPRPDTEVLVERIIELVKSEKTESGPKILEIGTGSGAIAVSLAYYIEDAEVYSVDIDETPVRVAAENAKRHGVESRTHFLHGSLFEPLDQLGEIEYDIIVSNPPYIKSDEIEKLQLEVSTFEPKLALDGGDDGLVFYREISSGGLRYLKSGGMLAFEIGHDQKESLIEIMDRDYRDIETVADYGGNDRVVIGYKKE</sequence>
<dbReference type="SUPFAM" id="SSF53335">
    <property type="entry name" value="S-adenosyl-L-methionine-dependent methyltransferases"/>
    <property type="match status" value="1"/>
</dbReference>
<dbReference type="EC" id="2.1.1.297" evidence="5"/>
<evidence type="ECO:0000256" key="4">
    <source>
        <dbReference type="ARBA" id="ARBA00048391"/>
    </source>
</evidence>
<evidence type="ECO:0000259" key="7">
    <source>
        <dbReference type="Pfam" id="PF17827"/>
    </source>
</evidence>
<comment type="caution">
    <text evidence="8">The sequence shown here is derived from an EMBL/GenBank/DDBJ whole genome shotgun (WGS) entry which is preliminary data.</text>
</comment>
<dbReference type="Gene3D" id="1.10.8.10">
    <property type="entry name" value="DNA helicase RuvA subunit, C-terminal domain"/>
    <property type="match status" value="1"/>
</dbReference>
<dbReference type="InterPro" id="IPR040758">
    <property type="entry name" value="PrmC_N"/>
</dbReference>
<dbReference type="Pfam" id="PF17827">
    <property type="entry name" value="PrmC_N"/>
    <property type="match status" value="1"/>
</dbReference>
<dbReference type="RefSeq" id="WP_071063575.1">
    <property type="nucleotide sequence ID" value="NZ_MKIE01000006.1"/>
</dbReference>
<dbReference type="GO" id="GO:0032259">
    <property type="term" value="P:methylation"/>
    <property type="evidence" value="ECO:0007669"/>
    <property type="project" value="UniProtKB-KW"/>
</dbReference>
<evidence type="ECO:0000256" key="3">
    <source>
        <dbReference type="ARBA" id="ARBA00022691"/>
    </source>
</evidence>
<dbReference type="HAMAP" id="MF_02126">
    <property type="entry name" value="RF_methyltr_PrmC"/>
    <property type="match status" value="1"/>
</dbReference>